<keyword evidence="3" id="KW-1185">Reference proteome</keyword>
<organism evidence="2 3">
    <name type="scientific">Pomacea canaliculata</name>
    <name type="common">Golden apple snail</name>
    <dbReference type="NCBI Taxonomy" id="400727"/>
    <lineage>
        <taxon>Eukaryota</taxon>
        <taxon>Metazoa</taxon>
        <taxon>Spiralia</taxon>
        <taxon>Lophotrochozoa</taxon>
        <taxon>Mollusca</taxon>
        <taxon>Gastropoda</taxon>
        <taxon>Caenogastropoda</taxon>
        <taxon>Architaenioglossa</taxon>
        <taxon>Ampullarioidea</taxon>
        <taxon>Ampullariidae</taxon>
        <taxon>Pomacea</taxon>
    </lineage>
</organism>
<reference evidence="2 3" key="1">
    <citation type="submission" date="2018-04" db="EMBL/GenBank/DDBJ databases">
        <title>The genome of golden apple snail Pomacea canaliculata provides insight into stress tolerance and invasive adaptation.</title>
        <authorList>
            <person name="Liu C."/>
            <person name="Liu B."/>
            <person name="Ren Y."/>
            <person name="Zhang Y."/>
            <person name="Wang H."/>
            <person name="Li S."/>
            <person name="Jiang F."/>
            <person name="Yin L."/>
            <person name="Zhang G."/>
            <person name="Qian W."/>
            <person name="Fan W."/>
        </authorList>
    </citation>
    <scope>NUCLEOTIDE SEQUENCE [LARGE SCALE GENOMIC DNA]</scope>
    <source>
        <strain evidence="2">SZHN2017</strain>
        <tissue evidence="2">Muscle</tissue>
    </source>
</reference>
<dbReference type="PANTHER" id="PTHR37984:SF5">
    <property type="entry name" value="PROTEIN NYNRIN-LIKE"/>
    <property type="match status" value="1"/>
</dbReference>
<sequence length="299" mass="34423">MIPSAEKYRQVHANKSMARKTESYWVANTGMNWRPRSPKSRLPNRPTSPCKSSPNKTYPKGSSGSRKQRDEVLRRTKRELICFACNEIGHFAHERPHVRRKDKAETSTSLITSVSILDREEMDRLSLYPGYIRDKPITVITDTGATTVGIRASLVRQSEYTGQSQSCIKFGGNTEVFPVAEVQVDTITICRRVRQGSLQQLLSKHERNFCTSSINMGHTTRVKLEIKLTNETPFKERHRRIHPGMFDQVKEHLQQLLHNGIIRRSHSPWSSNVVWVKKKDGTLRQCIDFRQLNARTIKD</sequence>
<dbReference type="InterPro" id="IPR050951">
    <property type="entry name" value="Retrovirus_Pol_polyprotein"/>
</dbReference>
<evidence type="ECO:0008006" key="4">
    <source>
        <dbReference type="Google" id="ProtNLM"/>
    </source>
</evidence>
<dbReference type="InterPro" id="IPR043502">
    <property type="entry name" value="DNA/RNA_pol_sf"/>
</dbReference>
<comment type="caution">
    <text evidence="2">The sequence shown here is derived from an EMBL/GenBank/DDBJ whole genome shotgun (WGS) entry which is preliminary data.</text>
</comment>
<evidence type="ECO:0000313" key="3">
    <source>
        <dbReference type="Proteomes" id="UP000245119"/>
    </source>
</evidence>
<dbReference type="STRING" id="400727.A0A2T7P1V5"/>
<dbReference type="OrthoDB" id="10025340at2759"/>
<dbReference type="Proteomes" id="UP000245119">
    <property type="component" value="Linkage Group LG7"/>
</dbReference>
<gene>
    <name evidence="2" type="ORF">C0Q70_12538</name>
</gene>
<name>A0A2T7P1V5_POMCA</name>
<evidence type="ECO:0000256" key="1">
    <source>
        <dbReference type="SAM" id="MobiDB-lite"/>
    </source>
</evidence>
<dbReference type="PANTHER" id="PTHR37984">
    <property type="entry name" value="PROTEIN CBG26694"/>
    <property type="match status" value="1"/>
</dbReference>
<dbReference type="AlphaFoldDB" id="A0A2T7P1V5"/>
<feature type="region of interest" description="Disordered" evidence="1">
    <location>
        <begin position="30"/>
        <end position="71"/>
    </location>
</feature>
<dbReference type="Gene3D" id="3.10.10.10">
    <property type="entry name" value="HIV Type 1 Reverse Transcriptase, subunit A, domain 1"/>
    <property type="match status" value="1"/>
</dbReference>
<evidence type="ECO:0000313" key="2">
    <source>
        <dbReference type="EMBL" id="PVD27380.1"/>
    </source>
</evidence>
<dbReference type="SUPFAM" id="SSF56672">
    <property type="entry name" value="DNA/RNA polymerases"/>
    <property type="match status" value="1"/>
</dbReference>
<protein>
    <recommendedName>
        <fullName evidence="4">Peptidase A2 domain-containing protein</fullName>
    </recommendedName>
</protein>
<accession>A0A2T7P1V5</accession>
<feature type="compositionally biased region" description="Polar residues" evidence="1">
    <location>
        <begin position="45"/>
        <end position="65"/>
    </location>
</feature>
<dbReference type="EMBL" id="PZQS01000007">
    <property type="protein sequence ID" value="PVD27380.1"/>
    <property type="molecule type" value="Genomic_DNA"/>
</dbReference>
<proteinExistence type="predicted"/>